<sequence length="427" mass="45033">MKKSIHPIERLRGSVQSPRLPGVDVARALAIFGMIAAHVASGPSSVRIVDPSTYPALVHGRPAVLFALLAGVSISLMTGRGERPASVDDVRGIRLKLIGRALAIFLIGLLLEQLGTGIAVILTFYGVLYFVALPFVWAKTRSLVIGAACLGLIGPSLLAVIQHLLPKGNTSPTIGLVLGGAYPLPVFWGILLLGMALGRLHLHSTRLLAGLVAVGVFASAVGYGVGSLWGSGEEPKNGWINQDDENSSYQPDWAALISKLKKEKAKQAEGKQPGNPMTESSGAASLDEGIESGWGQYRDALGSPKELRDSIKESVVDSAPHSGGTAEFVGSGGFALIVVALCQLVVSRARWWFIPLAVTGAMPLTIYTAHVIVVFVLGGPAGTVVSNPLYWSLVIGSVIFANGWMAFVGRGPLERFPRWLGNRTAGQ</sequence>
<keyword evidence="2" id="KW-0472">Membrane</keyword>
<protein>
    <recommendedName>
        <fullName evidence="3">Heparan-alpha-glucosaminide N-acetyltransferase catalytic domain-containing protein</fullName>
    </recommendedName>
</protein>
<dbReference type="InterPro" id="IPR012429">
    <property type="entry name" value="HGSNAT_cat"/>
</dbReference>
<dbReference type="InterPro" id="IPR052529">
    <property type="entry name" value="Bact_Transport_Assoc"/>
</dbReference>
<feature type="region of interest" description="Disordered" evidence="1">
    <location>
        <begin position="265"/>
        <end position="285"/>
    </location>
</feature>
<dbReference type="EMBL" id="QFRA01000021">
    <property type="protein sequence ID" value="PZR04125.1"/>
    <property type="molecule type" value="Genomic_DNA"/>
</dbReference>
<gene>
    <name evidence="4" type="ORF">DI525_07790</name>
</gene>
<keyword evidence="2" id="KW-0812">Transmembrane</keyword>
<feature type="transmembrane region" description="Helical" evidence="2">
    <location>
        <begin position="207"/>
        <end position="229"/>
    </location>
</feature>
<accession>A0A2W5SXQ4</accession>
<dbReference type="Proteomes" id="UP000249432">
    <property type="component" value="Unassembled WGS sequence"/>
</dbReference>
<name>A0A2W5SXQ4_9CORY</name>
<feature type="transmembrane region" description="Helical" evidence="2">
    <location>
        <begin position="353"/>
        <end position="377"/>
    </location>
</feature>
<proteinExistence type="predicted"/>
<dbReference type="AlphaFoldDB" id="A0A2W5SXQ4"/>
<keyword evidence="2" id="KW-1133">Transmembrane helix</keyword>
<feature type="transmembrane region" description="Helical" evidence="2">
    <location>
        <begin position="117"/>
        <end position="136"/>
    </location>
</feature>
<feature type="transmembrane region" description="Helical" evidence="2">
    <location>
        <begin position="389"/>
        <end position="408"/>
    </location>
</feature>
<feature type="transmembrane region" description="Helical" evidence="2">
    <location>
        <begin position="328"/>
        <end position="346"/>
    </location>
</feature>
<dbReference type="PANTHER" id="PTHR30590:SF3">
    <property type="entry name" value="HYPOTHETICAL MEMBRANE SPANNING PROTEIN"/>
    <property type="match status" value="1"/>
</dbReference>
<feature type="transmembrane region" description="Helical" evidence="2">
    <location>
        <begin position="60"/>
        <end position="81"/>
    </location>
</feature>
<dbReference type="PANTHER" id="PTHR30590">
    <property type="entry name" value="INNER MEMBRANE PROTEIN"/>
    <property type="match status" value="1"/>
</dbReference>
<evidence type="ECO:0000313" key="4">
    <source>
        <dbReference type="EMBL" id="PZR04125.1"/>
    </source>
</evidence>
<dbReference type="Pfam" id="PF07786">
    <property type="entry name" value="HGSNAT_cat"/>
    <property type="match status" value="1"/>
</dbReference>
<feature type="transmembrane region" description="Helical" evidence="2">
    <location>
        <begin position="173"/>
        <end position="195"/>
    </location>
</feature>
<evidence type="ECO:0000256" key="1">
    <source>
        <dbReference type="SAM" id="MobiDB-lite"/>
    </source>
</evidence>
<reference evidence="4 5" key="1">
    <citation type="submission" date="2017-08" db="EMBL/GenBank/DDBJ databases">
        <title>Infants hospitalized years apart are colonized by the same room-sourced microbial strains.</title>
        <authorList>
            <person name="Brooks B."/>
            <person name="Olm M.R."/>
            <person name="Firek B.A."/>
            <person name="Baker R."/>
            <person name="Thomas B.C."/>
            <person name="Morowitz M.J."/>
            <person name="Banfield J.F."/>
        </authorList>
    </citation>
    <scope>NUCLEOTIDE SEQUENCE [LARGE SCALE GENOMIC DNA]</scope>
    <source>
        <strain evidence="4">S2_003_000_R1_3</strain>
    </source>
</reference>
<feature type="domain" description="Heparan-alpha-glucosaminide N-acetyltransferase catalytic" evidence="3">
    <location>
        <begin position="19"/>
        <end position="204"/>
    </location>
</feature>
<feature type="transmembrane region" description="Helical" evidence="2">
    <location>
        <begin position="20"/>
        <end position="40"/>
    </location>
</feature>
<evidence type="ECO:0000256" key="2">
    <source>
        <dbReference type="SAM" id="Phobius"/>
    </source>
</evidence>
<feature type="transmembrane region" description="Helical" evidence="2">
    <location>
        <begin position="93"/>
        <end position="111"/>
    </location>
</feature>
<evidence type="ECO:0000313" key="5">
    <source>
        <dbReference type="Proteomes" id="UP000249432"/>
    </source>
</evidence>
<comment type="caution">
    <text evidence="4">The sequence shown here is derived from an EMBL/GenBank/DDBJ whole genome shotgun (WGS) entry which is preliminary data.</text>
</comment>
<feature type="transmembrane region" description="Helical" evidence="2">
    <location>
        <begin position="143"/>
        <end position="161"/>
    </location>
</feature>
<evidence type="ECO:0000259" key="3">
    <source>
        <dbReference type="Pfam" id="PF07786"/>
    </source>
</evidence>
<organism evidence="4 5">
    <name type="scientific">Corynebacterium kroppenstedtii</name>
    <dbReference type="NCBI Taxonomy" id="161879"/>
    <lineage>
        <taxon>Bacteria</taxon>
        <taxon>Bacillati</taxon>
        <taxon>Actinomycetota</taxon>
        <taxon>Actinomycetes</taxon>
        <taxon>Mycobacteriales</taxon>
        <taxon>Corynebacteriaceae</taxon>
        <taxon>Corynebacterium</taxon>
    </lineage>
</organism>
<dbReference type="RefSeq" id="WP_303735169.1">
    <property type="nucleotide sequence ID" value="NZ_CAKZHK010000008.1"/>
</dbReference>